<evidence type="ECO:0000313" key="2">
    <source>
        <dbReference type="EMBL" id="TSD68368.1"/>
    </source>
</evidence>
<dbReference type="PANTHER" id="PTHR33164:SF57">
    <property type="entry name" value="MARR-FAMILY TRANSCRIPTIONAL REGULATOR"/>
    <property type="match status" value="1"/>
</dbReference>
<keyword evidence="3" id="KW-1185">Reference proteome</keyword>
<reference evidence="2 3" key="1">
    <citation type="submission" date="2019-07" db="EMBL/GenBank/DDBJ databases">
        <authorList>
            <person name="Zhao L.H."/>
        </authorList>
    </citation>
    <scope>NUCLEOTIDE SEQUENCE [LARGE SCALE GENOMIC DNA]</scope>
    <source>
        <strain evidence="2 3">Co35</strain>
    </source>
</reference>
<comment type="caution">
    <text evidence="2">The sequence shown here is derived from an EMBL/GenBank/DDBJ whole genome shotgun (WGS) entry which is preliminary data.</text>
</comment>
<evidence type="ECO:0000313" key="3">
    <source>
        <dbReference type="Proteomes" id="UP000316988"/>
    </source>
</evidence>
<accession>A0A554SPX0</accession>
<dbReference type="GO" id="GO:0003700">
    <property type="term" value="F:DNA-binding transcription factor activity"/>
    <property type="evidence" value="ECO:0007669"/>
    <property type="project" value="InterPro"/>
</dbReference>
<dbReference type="EMBL" id="VLNT01000001">
    <property type="protein sequence ID" value="TSD68368.1"/>
    <property type="molecule type" value="Genomic_DNA"/>
</dbReference>
<dbReference type="InterPro" id="IPR036388">
    <property type="entry name" value="WH-like_DNA-bd_sf"/>
</dbReference>
<evidence type="ECO:0000259" key="1">
    <source>
        <dbReference type="PROSITE" id="PS50995"/>
    </source>
</evidence>
<proteinExistence type="predicted"/>
<dbReference type="InterPro" id="IPR000835">
    <property type="entry name" value="HTH_MarR-typ"/>
</dbReference>
<dbReference type="SMART" id="SM00347">
    <property type="entry name" value="HTH_MARR"/>
    <property type="match status" value="1"/>
</dbReference>
<organism evidence="2 3">
    <name type="scientific">Aeromicrobium piscarium</name>
    <dbReference type="NCBI Taxonomy" id="2590901"/>
    <lineage>
        <taxon>Bacteria</taxon>
        <taxon>Bacillati</taxon>
        <taxon>Actinomycetota</taxon>
        <taxon>Actinomycetes</taxon>
        <taxon>Propionibacteriales</taxon>
        <taxon>Nocardioidaceae</taxon>
        <taxon>Aeromicrobium</taxon>
    </lineage>
</organism>
<protein>
    <submittedName>
        <fullName evidence="2">Winged helix-turn-helix transcriptional regulator</fullName>
    </submittedName>
</protein>
<dbReference type="SUPFAM" id="SSF46785">
    <property type="entry name" value="Winged helix' DNA-binding domain"/>
    <property type="match status" value="1"/>
</dbReference>
<dbReference type="CDD" id="cd00090">
    <property type="entry name" value="HTH_ARSR"/>
    <property type="match status" value="1"/>
</dbReference>
<dbReference type="InterPro" id="IPR011991">
    <property type="entry name" value="ArsR-like_HTH"/>
</dbReference>
<name>A0A554SPX0_9ACTN</name>
<dbReference type="Pfam" id="PF12802">
    <property type="entry name" value="MarR_2"/>
    <property type="match status" value="1"/>
</dbReference>
<sequence length="166" mass="18194">MNMPTPDPLAQADPRVAEAVVAVEDAMSALGSRVRIILRDAAGQVDENLQPFGLRILRMLERHGAQSAGQLSECLEVDPSSTSRQVRQLVDLRLVEVTASASDRRSRIVALTDYGHERLAAIGPSSRILMQRALSEWDLDDLQQFAAYLEHLTDATVPLPPAGERN</sequence>
<gene>
    <name evidence="2" type="ORF">FNM00_01885</name>
</gene>
<dbReference type="OrthoDB" id="4807076at2"/>
<dbReference type="PANTHER" id="PTHR33164">
    <property type="entry name" value="TRANSCRIPTIONAL REGULATOR, MARR FAMILY"/>
    <property type="match status" value="1"/>
</dbReference>
<dbReference type="Proteomes" id="UP000316988">
    <property type="component" value="Unassembled WGS sequence"/>
</dbReference>
<feature type="domain" description="HTH marR-type" evidence="1">
    <location>
        <begin position="13"/>
        <end position="154"/>
    </location>
</feature>
<dbReference type="AlphaFoldDB" id="A0A554SPX0"/>
<dbReference type="InterPro" id="IPR039422">
    <property type="entry name" value="MarR/SlyA-like"/>
</dbReference>
<dbReference type="Gene3D" id="1.10.10.10">
    <property type="entry name" value="Winged helix-like DNA-binding domain superfamily/Winged helix DNA-binding domain"/>
    <property type="match status" value="1"/>
</dbReference>
<dbReference type="PROSITE" id="PS50995">
    <property type="entry name" value="HTH_MARR_2"/>
    <property type="match status" value="1"/>
</dbReference>
<dbReference type="GO" id="GO:0006950">
    <property type="term" value="P:response to stress"/>
    <property type="evidence" value="ECO:0007669"/>
    <property type="project" value="TreeGrafter"/>
</dbReference>
<dbReference type="InterPro" id="IPR036390">
    <property type="entry name" value="WH_DNA-bd_sf"/>
</dbReference>